<dbReference type="Pfam" id="PF00656">
    <property type="entry name" value="Peptidase_C14"/>
    <property type="match status" value="1"/>
</dbReference>
<dbReference type="Proteomes" id="UP000220836">
    <property type="component" value="Unassembled WGS sequence"/>
</dbReference>
<keyword evidence="1" id="KW-0732">Signal</keyword>
<dbReference type="GO" id="GO:0006508">
    <property type="term" value="P:proteolysis"/>
    <property type="evidence" value="ECO:0007669"/>
    <property type="project" value="InterPro"/>
</dbReference>
<dbReference type="GO" id="GO:0004197">
    <property type="term" value="F:cysteine-type endopeptidase activity"/>
    <property type="evidence" value="ECO:0007669"/>
    <property type="project" value="InterPro"/>
</dbReference>
<dbReference type="GO" id="GO:0005737">
    <property type="term" value="C:cytoplasm"/>
    <property type="evidence" value="ECO:0007669"/>
    <property type="project" value="TreeGrafter"/>
</dbReference>
<sequence>MRFLSFIAGWVTAAALVTTPVFARENHALLIGASTYPNLDERFWLVGPANDVDLVRGYLTTNPAVPFDAENITVLADGVAGGQEPTLANIRTEMAVLATRLQPDDFVYLHFSGHGTQAPAQDPESELDGLDELFLPSDIGLWNDTAGSVQNALIDDEIGQMISTLRATGATVWAVFDSCHSGTVTRAANAGEDLRMRKLDPTALGVPRAALDQATHVTLTRSVNPRAQDEAPIDIPPSTLPDQGDFIAFFAAQSNESTPEKRLPRGKPGRRSQGVFTYTLFETLASNSGISYRQLGQEILRKYATERRAQSTPMFVGDLDLPVFDTGGASSIQQWPVTVSDSGALTLSAGLLHRLEPGERLALLAAPTDPISGAIGIAAVDTVDTFGSTLIAVEEDGHPAITTSDIPNGGYARRTEETVNFSMSIALPPMGSAGDTPARAALMQALDFAAAQSLMPPRVVFVSPADSADLQLTIDSARNEIRVLAGSGYASDLDIMRSPTITTTDKSNEQLALDLVDTFSRISKVQNLLKLGRAADATGLDVEVTLQTRTTGTPGLDRLETIPVPRLVPGDEVHILARNQDDGPVDLNLLYIGSDYSITHMFKGRLQSGDTLKQGLLRITADSFGRDRMMLFITPAETHMAVEDFGFLAQTELPVMRAAGRSFLAQSLIDAGFGDTLRAAVPIGAPEQSAKRPVLMHFDIDTRPLK</sequence>
<dbReference type="EMBL" id="FXYH01000018">
    <property type="protein sequence ID" value="SMX48600.1"/>
    <property type="molecule type" value="Genomic_DNA"/>
</dbReference>
<feature type="chain" id="PRO_5013008944" evidence="1">
    <location>
        <begin position="24"/>
        <end position="706"/>
    </location>
</feature>
<organism evidence="3 4">
    <name type="scientific">Pelagimonas varians</name>
    <dbReference type="NCBI Taxonomy" id="696760"/>
    <lineage>
        <taxon>Bacteria</taxon>
        <taxon>Pseudomonadati</taxon>
        <taxon>Pseudomonadota</taxon>
        <taxon>Alphaproteobacteria</taxon>
        <taxon>Rhodobacterales</taxon>
        <taxon>Roseobacteraceae</taxon>
        <taxon>Pelagimonas</taxon>
    </lineage>
</organism>
<keyword evidence="4" id="KW-1185">Reference proteome</keyword>
<dbReference type="Gene3D" id="3.40.50.1460">
    <property type="match status" value="1"/>
</dbReference>
<dbReference type="AlphaFoldDB" id="A0A238L162"/>
<evidence type="ECO:0000313" key="4">
    <source>
        <dbReference type="Proteomes" id="UP000220836"/>
    </source>
</evidence>
<name>A0A238L162_9RHOB</name>
<reference evidence="3 4" key="1">
    <citation type="submission" date="2017-05" db="EMBL/GenBank/DDBJ databases">
        <authorList>
            <person name="Song R."/>
            <person name="Chenine A.L."/>
            <person name="Ruprecht R.M."/>
        </authorList>
    </citation>
    <scope>NUCLEOTIDE SEQUENCE [LARGE SCALE GENOMIC DNA]</scope>
    <source>
        <strain evidence="3 4">CECT 8663</strain>
    </source>
</reference>
<dbReference type="RefSeq" id="WP_097806310.1">
    <property type="nucleotide sequence ID" value="NZ_CBDIHF020000004.1"/>
</dbReference>
<proteinExistence type="predicted"/>
<evidence type="ECO:0000256" key="1">
    <source>
        <dbReference type="SAM" id="SignalP"/>
    </source>
</evidence>
<feature type="domain" description="Peptidase C14 caspase" evidence="2">
    <location>
        <begin position="27"/>
        <end position="315"/>
    </location>
</feature>
<feature type="signal peptide" evidence="1">
    <location>
        <begin position="1"/>
        <end position="23"/>
    </location>
</feature>
<evidence type="ECO:0000313" key="3">
    <source>
        <dbReference type="EMBL" id="SMX48600.1"/>
    </source>
</evidence>
<dbReference type="InterPro" id="IPR011600">
    <property type="entry name" value="Pept_C14_caspase"/>
</dbReference>
<dbReference type="InterPro" id="IPR050452">
    <property type="entry name" value="Metacaspase"/>
</dbReference>
<gene>
    <name evidence="3" type="ORF">PEV8663_03865</name>
</gene>
<accession>A0A238L162</accession>
<dbReference type="PANTHER" id="PTHR48104">
    <property type="entry name" value="METACASPASE-4"/>
    <property type="match status" value="1"/>
</dbReference>
<evidence type="ECO:0000259" key="2">
    <source>
        <dbReference type="Pfam" id="PF00656"/>
    </source>
</evidence>
<protein>
    <submittedName>
        <fullName evidence="3">Caspase domain protein</fullName>
    </submittedName>
</protein>
<dbReference type="OrthoDB" id="5489622at2"/>
<dbReference type="PANTHER" id="PTHR48104:SF30">
    <property type="entry name" value="METACASPASE-1"/>
    <property type="match status" value="1"/>
</dbReference>